<organism evidence="3 4">
    <name type="scientific">Scylla paramamosain</name>
    <name type="common">Mud crab</name>
    <dbReference type="NCBI Taxonomy" id="85552"/>
    <lineage>
        <taxon>Eukaryota</taxon>
        <taxon>Metazoa</taxon>
        <taxon>Ecdysozoa</taxon>
        <taxon>Arthropoda</taxon>
        <taxon>Crustacea</taxon>
        <taxon>Multicrustacea</taxon>
        <taxon>Malacostraca</taxon>
        <taxon>Eumalacostraca</taxon>
        <taxon>Eucarida</taxon>
        <taxon>Decapoda</taxon>
        <taxon>Pleocyemata</taxon>
        <taxon>Brachyura</taxon>
        <taxon>Eubrachyura</taxon>
        <taxon>Portunoidea</taxon>
        <taxon>Portunidae</taxon>
        <taxon>Portuninae</taxon>
        <taxon>Scylla</taxon>
    </lineage>
</organism>
<accession>A0AAW0UD27</accession>
<evidence type="ECO:0000313" key="4">
    <source>
        <dbReference type="Proteomes" id="UP001487740"/>
    </source>
</evidence>
<evidence type="ECO:0000259" key="2">
    <source>
        <dbReference type="PROSITE" id="PS51507"/>
    </source>
</evidence>
<gene>
    <name evidence="3" type="ORF">O3P69_004415</name>
</gene>
<dbReference type="EMBL" id="JARAKH010000013">
    <property type="protein sequence ID" value="KAK8397610.1"/>
    <property type="molecule type" value="Genomic_DNA"/>
</dbReference>
<dbReference type="Proteomes" id="UP001487740">
    <property type="component" value="Unassembled WGS sequence"/>
</dbReference>
<dbReference type="AlphaFoldDB" id="A0AAW0UD27"/>
<dbReference type="InterPro" id="IPR036388">
    <property type="entry name" value="WH-like_DNA-bd_sf"/>
</dbReference>
<name>A0AAW0UD27_SCYPA</name>
<evidence type="ECO:0000313" key="3">
    <source>
        <dbReference type="EMBL" id="KAK8397610.1"/>
    </source>
</evidence>
<feature type="region of interest" description="Disordered" evidence="1">
    <location>
        <begin position="106"/>
        <end position="141"/>
    </location>
</feature>
<dbReference type="Pfam" id="PF00605">
    <property type="entry name" value="IRF"/>
    <property type="match status" value="1"/>
</dbReference>
<keyword evidence="4" id="KW-1185">Reference proteome</keyword>
<dbReference type="InterPro" id="IPR036390">
    <property type="entry name" value="WH_DNA-bd_sf"/>
</dbReference>
<feature type="domain" description="IRF tryptophan pentad repeat" evidence="2">
    <location>
        <begin position="4"/>
        <end position="102"/>
    </location>
</feature>
<protein>
    <recommendedName>
        <fullName evidence="2">IRF tryptophan pentad repeat domain-containing protein</fullName>
    </recommendedName>
</protein>
<evidence type="ECO:0000256" key="1">
    <source>
        <dbReference type="SAM" id="MobiDB-lite"/>
    </source>
</evidence>
<dbReference type="GO" id="GO:0000976">
    <property type="term" value="F:transcription cis-regulatory region binding"/>
    <property type="evidence" value="ECO:0007669"/>
    <property type="project" value="InterPro"/>
</dbReference>
<proteinExistence type="predicted"/>
<dbReference type="SUPFAM" id="SSF46785">
    <property type="entry name" value="Winged helix' DNA-binding domain"/>
    <property type="match status" value="1"/>
</dbReference>
<dbReference type="PROSITE" id="PS51507">
    <property type="entry name" value="IRF_2"/>
    <property type="match status" value="1"/>
</dbReference>
<dbReference type="Gene3D" id="1.10.10.10">
    <property type="entry name" value="Winged helix-like DNA-binding domain superfamily/Winged helix DNA-binding domain"/>
    <property type="match status" value="1"/>
</dbReference>
<sequence>MADKPRMQHFLQHHLEDPEYREQLQWMDSKKQVFRVLWMHAGRATFDKGLHWKLFHKYREYRGHKNNEDPKQCFGMALKKSPSVTMIVRDTDDDWRYYRFITKGDRMEKGDRGPETIESTQLTTPSKPPLQSPAPTQHMPTAKPRTAVCIPYTPHTNSQTSTMVSTPYPSHPNSQARTAVCTPYTPHTNSQTSTIVSTPYPSHPNSQARTAVCTPYTPHTNSQTSTIVSTSYPSHPNSQARTAVCTPYTPHTNSQTSTIVSTPYPSHPNSQSSTSISYQNRHAITEDCTAISPSDPTHSNTQTSTMVSTSYPTTYDYTPISLPPTPTPDLDAHYSFPFDPDDTKPLPEDLWDLDIEPLKEIHQCQSSSVNQEALDHTFHPWPCWESLASSSCTLSPPEVFPLQHSPHWGS</sequence>
<reference evidence="3 4" key="1">
    <citation type="submission" date="2023-03" db="EMBL/GenBank/DDBJ databases">
        <title>High-quality genome of Scylla paramamosain provides insights in environmental adaptation.</title>
        <authorList>
            <person name="Zhang L."/>
        </authorList>
    </citation>
    <scope>NUCLEOTIDE SEQUENCE [LARGE SCALE GENOMIC DNA]</scope>
    <source>
        <strain evidence="3">LZ_2023a</strain>
        <tissue evidence="3">Muscle</tissue>
    </source>
</reference>
<feature type="region of interest" description="Disordered" evidence="1">
    <location>
        <begin position="218"/>
        <end position="241"/>
    </location>
</feature>
<feature type="compositionally biased region" description="Basic and acidic residues" evidence="1">
    <location>
        <begin position="106"/>
        <end position="115"/>
    </location>
</feature>
<comment type="caution">
    <text evidence="3">The sequence shown here is derived from an EMBL/GenBank/DDBJ whole genome shotgun (WGS) entry which is preliminary data.</text>
</comment>
<dbReference type="InterPro" id="IPR001346">
    <property type="entry name" value="Interferon_reg_fact_DNA-bd_dom"/>
</dbReference>